<dbReference type="Gene3D" id="3.60.10.10">
    <property type="entry name" value="Endonuclease/exonuclease/phosphatase"/>
    <property type="match status" value="1"/>
</dbReference>
<dbReference type="OrthoDB" id="3808618at2"/>
<dbReference type="eggNOG" id="COG3021">
    <property type="taxonomic scope" value="Bacteria"/>
</dbReference>
<dbReference type="InterPro" id="IPR005135">
    <property type="entry name" value="Endo/exonuclease/phosphatase"/>
</dbReference>
<name>A0A077B234_9PROT</name>
<dbReference type="SUPFAM" id="SSF56219">
    <property type="entry name" value="DNase I-like"/>
    <property type="match status" value="1"/>
</dbReference>
<feature type="domain" description="Endonuclease/exonuclease/phosphatase" evidence="2">
    <location>
        <begin position="80"/>
        <end position="291"/>
    </location>
</feature>
<proteinExistence type="predicted"/>
<protein>
    <recommendedName>
        <fullName evidence="2">Endonuclease/exonuclease/phosphatase domain-containing protein</fullName>
    </recommendedName>
</protein>
<dbReference type="Pfam" id="PF03372">
    <property type="entry name" value="Exo_endo_phos"/>
    <property type="match status" value="1"/>
</dbReference>
<evidence type="ECO:0000313" key="4">
    <source>
        <dbReference type="Proteomes" id="UP000028926"/>
    </source>
</evidence>
<dbReference type="KEGG" id="paca:ID47_10135"/>
<dbReference type="AlphaFoldDB" id="A0A077B234"/>
<evidence type="ECO:0000256" key="1">
    <source>
        <dbReference type="SAM" id="Phobius"/>
    </source>
</evidence>
<dbReference type="HOGENOM" id="CLU_929664_0_0_5"/>
<dbReference type="InterPro" id="IPR036691">
    <property type="entry name" value="Endo/exonu/phosph_ase_sf"/>
</dbReference>
<dbReference type="Proteomes" id="UP000028926">
    <property type="component" value="Chromosome"/>
</dbReference>
<dbReference type="RefSeq" id="WP_038465969.1">
    <property type="nucleotide sequence ID" value="NZ_CP008941.1"/>
</dbReference>
<feature type="transmembrane region" description="Helical" evidence="1">
    <location>
        <begin position="18"/>
        <end position="36"/>
    </location>
</feature>
<dbReference type="GO" id="GO:0003824">
    <property type="term" value="F:catalytic activity"/>
    <property type="evidence" value="ECO:0007669"/>
    <property type="project" value="InterPro"/>
</dbReference>
<keyword evidence="1" id="KW-0472">Membrane</keyword>
<keyword evidence="4" id="KW-1185">Reference proteome</keyword>
<dbReference type="EMBL" id="CP008941">
    <property type="protein sequence ID" value="AIK97010.1"/>
    <property type="molecule type" value="Genomic_DNA"/>
</dbReference>
<evidence type="ECO:0000313" key="3">
    <source>
        <dbReference type="EMBL" id="AIK97010.1"/>
    </source>
</evidence>
<evidence type="ECO:0000259" key="2">
    <source>
        <dbReference type="Pfam" id="PF03372"/>
    </source>
</evidence>
<feature type="transmembrane region" description="Helical" evidence="1">
    <location>
        <begin position="43"/>
        <end position="61"/>
    </location>
</feature>
<keyword evidence="1" id="KW-0812">Transmembrane</keyword>
<gene>
    <name evidence="3" type="ORF">ID47_10135</name>
</gene>
<accession>A0A077B234</accession>
<keyword evidence="1" id="KW-1133">Transmembrane helix</keyword>
<reference evidence="3 4" key="1">
    <citation type="submission" date="2014-07" db="EMBL/GenBank/DDBJ databases">
        <title>Comparative genomic insights into amoeba endosymbionts belonging to the families of Holosporaceae and Candidatus Midichloriaceae within Rickettsiales.</title>
        <authorList>
            <person name="Wang Z."/>
            <person name="Wu M."/>
        </authorList>
    </citation>
    <scope>NUCLEOTIDE SEQUENCE [LARGE SCALE GENOMIC DNA]</scope>
    <source>
        <strain evidence="3">PRA3</strain>
    </source>
</reference>
<sequence>MDIEIVDVGRLLLLLDQLRLPILVAVGVLFVLLLIVQARLRYWIFLSAFLVAIVSPLLPHWHPTLDESQAVTLPLRLMHQNCWGDNPDTDAIFKQICIENPDIVMLQECTPALYWRIRKELGSLGYALSSDFENYDPTHHHRYNRLVILTKGFKVLKRYKLKNYPVFVIHARSFKTGELYRFVSVHLERCYNIEENYYQTIADQLGEFKGKTVLSGDFNLVPWSKYYISFCQMLGLKDGLKGQGLIASFPAPQNKKATYKAPAFLPIDRLLISPTISTNRVDRLPSLGSDHYGFIAHIS</sequence>
<organism evidence="3 4">
    <name type="scientific">Candidatus Odyssella acanthamoebae</name>
    <dbReference type="NCBI Taxonomy" id="91604"/>
    <lineage>
        <taxon>Bacteria</taxon>
        <taxon>Pseudomonadati</taxon>
        <taxon>Pseudomonadota</taxon>
        <taxon>Alphaproteobacteria</taxon>
        <taxon>Holosporales</taxon>
        <taxon>Candidatus Paracaedibacteraceae</taxon>
        <taxon>Candidatus Odyssella</taxon>
    </lineage>
</organism>